<evidence type="ECO:0000313" key="1">
    <source>
        <dbReference type="EMBL" id="GMR49825.1"/>
    </source>
</evidence>
<gene>
    <name evidence="1" type="ORF">PMAYCL1PPCAC_20020</name>
</gene>
<dbReference type="Proteomes" id="UP001328107">
    <property type="component" value="Unassembled WGS sequence"/>
</dbReference>
<protein>
    <submittedName>
        <fullName evidence="1">Uncharacterized protein</fullName>
    </submittedName>
</protein>
<reference evidence="2" key="1">
    <citation type="submission" date="2022-10" db="EMBL/GenBank/DDBJ databases">
        <title>Genome assembly of Pristionchus species.</title>
        <authorList>
            <person name="Yoshida K."/>
            <person name="Sommer R.J."/>
        </authorList>
    </citation>
    <scope>NUCLEOTIDE SEQUENCE [LARGE SCALE GENOMIC DNA]</scope>
    <source>
        <strain evidence="2">RS5460</strain>
    </source>
</reference>
<dbReference type="EMBL" id="BTRK01000004">
    <property type="protein sequence ID" value="GMR49825.1"/>
    <property type="molecule type" value="Genomic_DNA"/>
</dbReference>
<dbReference type="AlphaFoldDB" id="A0AAN5CSY5"/>
<proteinExistence type="predicted"/>
<accession>A0AAN5CSY5</accession>
<sequence>EVHEVAEATLRARRHLVLPAATFSKVRDGRELGVDRRAIEPAVVIEVLERLVRILLPHELDVDVADHVLANVLAHVDLVDLAVLKLALDEELFVEGVEILLLLGVQLADFCESVCHAHIHDGIMVEVLEKDGGREGRHVVLPRALVTVATGSDL</sequence>
<keyword evidence="2" id="KW-1185">Reference proteome</keyword>
<comment type="caution">
    <text evidence="1">The sequence shown here is derived from an EMBL/GenBank/DDBJ whole genome shotgun (WGS) entry which is preliminary data.</text>
</comment>
<feature type="non-terminal residue" evidence="1">
    <location>
        <position position="1"/>
    </location>
</feature>
<name>A0AAN5CSY5_9BILA</name>
<evidence type="ECO:0000313" key="2">
    <source>
        <dbReference type="Proteomes" id="UP001328107"/>
    </source>
</evidence>
<organism evidence="1 2">
    <name type="scientific">Pristionchus mayeri</name>
    <dbReference type="NCBI Taxonomy" id="1317129"/>
    <lineage>
        <taxon>Eukaryota</taxon>
        <taxon>Metazoa</taxon>
        <taxon>Ecdysozoa</taxon>
        <taxon>Nematoda</taxon>
        <taxon>Chromadorea</taxon>
        <taxon>Rhabditida</taxon>
        <taxon>Rhabditina</taxon>
        <taxon>Diplogasteromorpha</taxon>
        <taxon>Diplogasteroidea</taxon>
        <taxon>Neodiplogasteridae</taxon>
        <taxon>Pristionchus</taxon>
    </lineage>
</organism>